<feature type="compositionally biased region" description="Polar residues" evidence="2">
    <location>
        <begin position="1"/>
        <end position="14"/>
    </location>
</feature>
<dbReference type="SUPFAM" id="SSF53335">
    <property type="entry name" value="S-adenosyl-L-methionine-dependent methyltransferases"/>
    <property type="match status" value="2"/>
</dbReference>
<reference evidence="3 4" key="1">
    <citation type="submission" date="2016-11" db="EMBL/GenBank/DDBJ databases">
        <title>Draft Genome Assembly of Colletotrichum chlorophyti a pathogen of herbaceous plants.</title>
        <authorList>
            <person name="Gan P."/>
            <person name="Narusaka M."/>
            <person name="Tsushima A."/>
            <person name="Narusaka Y."/>
            <person name="Takano Y."/>
            <person name="Shirasu K."/>
        </authorList>
    </citation>
    <scope>NUCLEOTIDE SEQUENCE [LARGE SCALE GENOMIC DNA]</scope>
    <source>
        <strain evidence="3 4">NTL11</strain>
    </source>
</reference>
<dbReference type="PANTHER" id="PTHR43591:SF10">
    <property type="entry name" value="ABC TRANSMEMBRANE TYPE-1 DOMAIN-CONTAINING PROTEIN-RELATED"/>
    <property type="match status" value="1"/>
</dbReference>
<dbReference type="EMBL" id="MPGH01000026">
    <property type="protein sequence ID" value="OLN95936.1"/>
    <property type="molecule type" value="Genomic_DNA"/>
</dbReference>
<evidence type="ECO:0000256" key="2">
    <source>
        <dbReference type="SAM" id="MobiDB-lite"/>
    </source>
</evidence>
<keyword evidence="3" id="KW-0808">Transferase</keyword>
<sequence length="678" mass="77051">MSSQPNEQSTSATGEQPVPGTDDDASDRASTVATSSTSIAESIRSHRRENGRTYHKYKDGKYIFPNDERENDRLGAWLAFSQVEAALITYPDLAHNIYLLSLDYELGLAPPARKDSSAKRVLDVGTGTGVWAIEFGDEHPEAEVIGIDLSPIQSILYDHESSSVALLTSCSVPPNVRFEIDDVEEPWMWSQPFDYIHVRGMTSCIADWKKFFKRSFENLEPGGYIELFEGSVRAGCDDDTLKPDCAFSKWLNYMEEAGKIFGRPFIDIPSLGPLLEEVGFVDVVIKKYKWPNNTWPKDPHYRELGAWGLENFLTGLEGFSLAAFTRALNWTPAEVQVFLIDVRKDLHDRSIHSYTPIRQESLLRLFSHTRLQARVWPTPFGVIVWRTEGRTTSIKMANTFIPMTNERTKDLHNIYLLTLNYKLGLAPPAQKDSNVKRVLDIGTGTGLWAVEFADEHPEAEVVGVDLSPIQDEFIPPNVKFEIDDVEESWTWNQPFDYVHIRGMTSSISDWKKLFKQAFDSNLEPGGYIELFEGQMKPCCDDGTLKPDGAFMKWLANIEKASRIFGRPYVDVPALAPLLEEVGFVDVSTTEFKWPVNTWPKDPHYRELGEWSLLNFMEGIEAWTLAPFTRALNWSQVEVQVFLVDVRKELQDRNIHMYSPLYTIYARKPLETKASSEGA</sequence>
<comment type="caution">
    <text evidence="3">The sequence shown here is derived from an EMBL/GenBank/DDBJ whole genome shotgun (WGS) entry which is preliminary data.</text>
</comment>
<dbReference type="InterPro" id="IPR029063">
    <property type="entry name" value="SAM-dependent_MTases_sf"/>
</dbReference>
<dbReference type="STRING" id="708187.A0A1Q8S3F9"/>
<dbReference type="GO" id="GO:0032259">
    <property type="term" value="P:methylation"/>
    <property type="evidence" value="ECO:0007669"/>
    <property type="project" value="UniProtKB-KW"/>
</dbReference>
<dbReference type="Gene3D" id="3.40.50.150">
    <property type="entry name" value="Vaccinia Virus protein VP39"/>
    <property type="match status" value="2"/>
</dbReference>
<dbReference type="AlphaFoldDB" id="A0A1Q8S3F9"/>
<dbReference type="PANTHER" id="PTHR43591">
    <property type="entry name" value="METHYLTRANSFERASE"/>
    <property type="match status" value="1"/>
</dbReference>
<organism evidence="3 4">
    <name type="scientific">Colletotrichum chlorophyti</name>
    <dbReference type="NCBI Taxonomy" id="708187"/>
    <lineage>
        <taxon>Eukaryota</taxon>
        <taxon>Fungi</taxon>
        <taxon>Dikarya</taxon>
        <taxon>Ascomycota</taxon>
        <taxon>Pezizomycotina</taxon>
        <taxon>Sordariomycetes</taxon>
        <taxon>Hypocreomycetidae</taxon>
        <taxon>Glomerellales</taxon>
        <taxon>Glomerellaceae</taxon>
        <taxon>Colletotrichum</taxon>
    </lineage>
</organism>
<dbReference type="OrthoDB" id="2013972at2759"/>
<accession>A0A1Q8S3F9</accession>
<feature type="compositionally biased region" description="Low complexity" evidence="2">
    <location>
        <begin position="28"/>
        <end position="42"/>
    </location>
</feature>
<feature type="region of interest" description="Disordered" evidence="2">
    <location>
        <begin position="1"/>
        <end position="51"/>
    </location>
</feature>
<protein>
    <submittedName>
        <fullName evidence="3">Trans-aconitate 2-methyltransferase 8</fullName>
    </submittedName>
</protein>
<dbReference type="Pfam" id="PF13489">
    <property type="entry name" value="Methyltransf_23"/>
    <property type="match status" value="2"/>
</dbReference>
<evidence type="ECO:0000256" key="1">
    <source>
        <dbReference type="ARBA" id="ARBA00038158"/>
    </source>
</evidence>
<keyword evidence="4" id="KW-1185">Reference proteome</keyword>
<dbReference type="Proteomes" id="UP000186583">
    <property type="component" value="Unassembled WGS sequence"/>
</dbReference>
<name>A0A1Q8S3F9_9PEZI</name>
<dbReference type="CDD" id="cd02440">
    <property type="entry name" value="AdoMet_MTases"/>
    <property type="match status" value="2"/>
</dbReference>
<comment type="similarity">
    <text evidence="1">Belongs to the methyltransferase superfamily. LaeA methyltransferase family.</text>
</comment>
<evidence type="ECO:0000313" key="4">
    <source>
        <dbReference type="Proteomes" id="UP000186583"/>
    </source>
</evidence>
<keyword evidence="3" id="KW-0489">Methyltransferase</keyword>
<gene>
    <name evidence="3" type="ORF">CCHL11_05064</name>
</gene>
<evidence type="ECO:0000313" key="3">
    <source>
        <dbReference type="EMBL" id="OLN95936.1"/>
    </source>
</evidence>
<dbReference type="GO" id="GO:0008168">
    <property type="term" value="F:methyltransferase activity"/>
    <property type="evidence" value="ECO:0007669"/>
    <property type="project" value="UniProtKB-KW"/>
</dbReference>
<proteinExistence type="inferred from homology"/>